<dbReference type="CDD" id="cd00405">
    <property type="entry name" value="PRAI"/>
    <property type="match status" value="1"/>
</dbReference>
<evidence type="ECO:0000313" key="10">
    <source>
        <dbReference type="Proteomes" id="UP000516314"/>
    </source>
</evidence>
<evidence type="ECO:0000259" key="8">
    <source>
        <dbReference type="PROSITE" id="PS50846"/>
    </source>
</evidence>
<dbReference type="InterPro" id="IPR006121">
    <property type="entry name" value="HMA_dom"/>
</dbReference>
<comment type="pathway">
    <text evidence="1">Amino-acid biosynthesis; L-tryptophan biosynthesis; L-tryptophan from chorismate: step 3/5.</text>
</comment>
<dbReference type="EC" id="5.3.1.24" evidence="3"/>
<dbReference type="FunFam" id="3.20.20.70:FF:000075">
    <property type="entry name" value="Tryptophan biosynthesis protein TRP1"/>
    <property type="match status" value="1"/>
</dbReference>
<dbReference type="Pfam" id="PF00403">
    <property type="entry name" value="HMA"/>
    <property type="match status" value="1"/>
</dbReference>
<dbReference type="SUPFAM" id="SSF51366">
    <property type="entry name" value="Ribulose-phoshate binding barrel"/>
    <property type="match status" value="1"/>
</dbReference>
<dbReference type="UniPathway" id="UPA00035">
    <property type="reaction ID" value="UER00042"/>
</dbReference>
<gene>
    <name evidence="9" type="ORF">AT9943_LOCUS617</name>
</gene>
<sequence length="304" mass="32710">MSTGISTDLHVHLGALNFSKTYNSGLSNRTVSFSRVGYAQNRKLSCSVSNTENVAPKDDERGKDRPLVKMCGITSARDAAMAVEAGADLIGMIIWPHSKRSISLSVAKDISKVAREGGAKPVGVFVEDDENTILRAADSSNLELVQLHGNGSRAAFSRLVRKRRVIYVLNANQDGKLLNEVPEEDCHLADWILVDSATGGSGHGFNWAQFKLPSVRSRNGWLLAGGINPTNVAEALSILQPDGIDVSSGICGTDGIQKDKSKISSFITAVRSMTVEIRVPNLDCEGCASKLRKTLLKLKGIESF</sequence>
<dbReference type="GO" id="GO:0000162">
    <property type="term" value="P:L-tryptophan biosynthetic process"/>
    <property type="evidence" value="ECO:0007669"/>
    <property type="project" value="UniProtKB-UniPathway"/>
</dbReference>
<dbReference type="GO" id="GO:0046872">
    <property type="term" value="F:metal ion binding"/>
    <property type="evidence" value="ECO:0007669"/>
    <property type="project" value="InterPro"/>
</dbReference>
<evidence type="ECO:0000256" key="2">
    <source>
        <dbReference type="ARBA" id="ARBA00007571"/>
    </source>
</evidence>
<dbReference type="InterPro" id="IPR001240">
    <property type="entry name" value="PRAI_dom"/>
</dbReference>
<dbReference type="GO" id="GO:0004640">
    <property type="term" value="F:phosphoribosylanthranilate isomerase activity"/>
    <property type="evidence" value="ECO:0007669"/>
    <property type="project" value="UniProtKB-EC"/>
</dbReference>
<dbReference type="Gene3D" id="3.30.70.100">
    <property type="match status" value="1"/>
</dbReference>
<reference evidence="9 10" key="1">
    <citation type="submission" date="2020-09" db="EMBL/GenBank/DDBJ databases">
        <authorList>
            <person name="Ashkenazy H."/>
        </authorList>
    </citation>
    <scope>NUCLEOTIDE SEQUENCE [LARGE SCALE GENOMIC DNA]</scope>
    <source>
        <strain evidence="10">cv. Cdm-0</strain>
    </source>
</reference>
<accession>A0A7G2DR75</accession>
<dbReference type="SUPFAM" id="SSF55008">
    <property type="entry name" value="HMA, heavy metal-associated domain"/>
    <property type="match status" value="1"/>
</dbReference>
<dbReference type="Proteomes" id="UP000516314">
    <property type="component" value="Chromosome 1"/>
</dbReference>
<comment type="similarity">
    <text evidence="2">Belongs to the TrpF family.</text>
</comment>
<evidence type="ECO:0000256" key="5">
    <source>
        <dbReference type="ARBA" id="ARBA00022822"/>
    </source>
</evidence>
<organism evidence="9 10">
    <name type="scientific">Arabidopsis thaliana</name>
    <name type="common">Mouse-ear cress</name>
    <dbReference type="NCBI Taxonomy" id="3702"/>
    <lineage>
        <taxon>Eukaryota</taxon>
        <taxon>Viridiplantae</taxon>
        <taxon>Streptophyta</taxon>
        <taxon>Embryophyta</taxon>
        <taxon>Tracheophyta</taxon>
        <taxon>Spermatophyta</taxon>
        <taxon>Magnoliopsida</taxon>
        <taxon>eudicotyledons</taxon>
        <taxon>Gunneridae</taxon>
        <taxon>Pentapetalae</taxon>
        <taxon>rosids</taxon>
        <taxon>malvids</taxon>
        <taxon>Brassicales</taxon>
        <taxon>Brassicaceae</taxon>
        <taxon>Camelineae</taxon>
        <taxon>Arabidopsis</taxon>
    </lineage>
</organism>
<evidence type="ECO:0000313" key="9">
    <source>
        <dbReference type="EMBL" id="CAD5312042.1"/>
    </source>
</evidence>
<dbReference type="AlphaFoldDB" id="A0A7G2DR75"/>
<proteinExistence type="inferred from homology"/>
<evidence type="ECO:0000256" key="1">
    <source>
        <dbReference type="ARBA" id="ARBA00004664"/>
    </source>
</evidence>
<dbReference type="PANTHER" id="PTHR42894:SF1">
    <property type="entry name" value="N-(5'-PHOSPHORIBOSYL)ANTHRANILATE ISOMERASE"/>
    <property type="match status" value="1"/>
</dbReference>
<keyword evidence="5" id="KW-0822">Tryptophan biosynthesis</keyword>
<evidence type="ECO:0000256" key="3">
    <source>
        <dbReference type="ARBA" id="ARBA00012572"/>
    </source>
</evidence>
<dbReference type="HAMAP" id="MF_00135">
    <property type="entry name" value="PRAI"/>
    <property type="match status" value="1"/>
</dbReference>
<name>A0A7G2DR75_ARATH</name>
<protein>
    <recommendedName>
        <fullName evidence="3">phosphoribosylanthranilate isomerase</fullName>
        <ecNumber evidence="3">5.3.1.24</ecNumber>
    </recommendedName>
</protein>
<dbReference type="InterPro" id="IPR044643">
    <property type="entry name" value="TrpF_fam"/>
</dbReference>
<dbReference type="EMBL" id="LR881466">
    <property type="protein sequence ID" value="CAD5312042.1"/>
    <property type="molecule type" value="Genomic_DNA"/>
</dbReference>
<keyword evidence="4" id="KW-0028">Amino-acid biosynthesis</keyword>
<evidence type="ECO:0000256" key="4">
    <source>
        <dbReference type="ARBA" id="ARBA00022605"/>
    </source>
</evidence>
<feature type="domain" description="HMA" evidence="8">
    <location>
        <begin position="273"/>
        <end position="304"/>
    </location>
</feature>
<evidence type="ECO:0000256" key="7">
    <source>
        <dbReference type="ARBA" id="ARBA00023235"/>
    </source>
</evidence>
<dbReference type="Gene3D" id="3.20.20.70">
    <property type="entry name" value="Aldolase class I"/>
    <property type="match status" value="1"/>
</dbReference>
<evidence type="ECO:0000256" key="6">
    <source>
        <dbReference type="ARBA" id="ARBA00023141"/>
    </source>
</evidence>
<dbReference type="PANTHER" id="PTHR42894">
    <property type="entry name" value="N-(5'-PHOSPHORIBOSYL)ANTHRANILATE ISOMERASE"/>
    <property type="match status" value="1"/>
</dbReference>
<dbReference type="Pfam" id="PF00697">
    <property type="entry name" value="PRAI"/>
    <property type="match status" value="1"/>
</dbReference>
<keyword evidence="7" id="KW-0413">Isomerase</keyword>
<dbReference type="PROSITE" id="PS50846">
    <property type="entry name" value="HMA_2"/>
    <property type="match status" value="1"/>
</dbReference>
<keyword evidence="6" id="KW-0057">Aromatic amino acid biosynthesis</keyword>
<dbReference type="InterPro" id="IPR013785">
    <property type="entry name" value="Aldolase_TIM"/>
</dbReference>
<dbReference type="InterPro" id="IPR011060">
    <property type="entry name" value="RibuloseP-bd_barrel"/>
</dbReference>
<dbReference type="InterPro" id="IPR036163">
    <property type="entry name" value="HMA_dom_sf"/>
</dbReference>